<evidence type="ECO:0000259" key="17">
    <source>
        <dbReference type="Pfam" id="PF01326"/>
    </source>
</evidence>
<comment type="function">
    <text evidence="2 15">Catalyzes the phosphorylation of pyruvate to phosphoenolpyruvate.</text>
</comment>
<keyword evidence="12 15" id="KW-0460">Magnesium</keyword>
<dbReference type="FunFam" id="3.50.30.10:FF:000002">
    <property type="entry name" value="Phosphoenolpyruvate synthase"/>
    <property type="match status" value="1"/>
</dbReference>
<comment type="pathway">
    <text evidence="3 15">Carbohydrate biosynthesis; gluconeogenesis.</text>
</comment>
<sequence length="808" mass="89978">MKVTKKRSAQNVLWFKGLTIKDVGLVGGKNASLGEMYSKLTQQGVRIPNGFAITATAYRQFLEDNNLFKTIKDTLRGVDIKNIKQLSGAGAKIRKLILQGTFSDQLKNEIAASYQQLSKFYQRTNIDVAVRSSATAEDLPSASFAGQQESYLNIVGIEHLLLAVKQCMSSLFTDRAISYRQDRGFDHQKIALSVTVQAMVRSDLACSGVMFSIDTESGFENAVVINGSWGLGEMVVKGSVTPDEYFVFKTTLGKKDKSGKEYRPIIGKEVGSKLEKMIYQKGGNRATEIIKTTSKERNNYVLSDAEILQLAKWTLIIEKHYGRPMDIEWARDGRTNKLFIVQARPETVRSQQDKNVLEEYTLGQRGKLLIFGSAVGSKIGQGSVQVIKDVEKIEQFQAGNVLVTEMTDPDWEPIMKRAAAIVTNSGGRTCHAAIVSRELGIPCIVGTGRATEVIKNHQSITVSCAEGEQGNVYQGLLKYQVKKINLQSIGKTKTKIMMNVGEPRAAFLDSMIPNDGVGLAREEFIINNFIKIHPLALLNHRKLKDQKAKREIARLTANYQNKSQFFVDKLAEGVGRIAAAFYPKDVIVRLSDFKSNEYANLIGGREFEPQEGNPMIGWRGASRYYDHKYLPAFKLECAALKKVREVMGLRNVKIMIPFCRTIAEGKKVQVVMAEHGLKRGVDGLQVYVMCEIPANVILAKEFCQIFDGFSIGSNDLTQLALGVDRDSALVSHVYNERNEAVTKLIEQIIKVAHQYKRKVGICGQAPSDFPEFAQMLVKLGIDSISLIPDTVIKTTLKVLETEKRKKKK</sequence>
<protein>
    <recommendedName>
        <fullName evidence="6 15">Phosphoenolpyruvate synthase</fullName>
        <shortName evidence="15">PEP synthase</shortName>
        <ecNumber evidence="5 15">2.7.9.2</ecNumber>
    </recommendedName>
    <alternativeName>
        <fullName evidence="13 15">Pyruvate, water dikinase</fullName>
    </alternativeName>
</protein>
<evidence type="ECO:0000256" key="2">
    <source>
        <dbReference type="ARBA" id="ARBA00002988"/>
    </source>
</evidence>
<dbReference type="GO" id="GO:0046872">
    <property type="term" value="F:metal ion binding"/>
    <property type="evidence" value="ECO:0007669"/>
    <property type="project" value="UniProtKB-KW"/>
</dbReference>
<dbReference type="InterPro" id="IPR013815">
    <property type="entry name" value="ATP_grasp_subdomain_1"/>
</dbReference>
<evidence type="ECO:0000256" key="11">
    <source>
        <dbReference type="ARBA" id="ARBA00022840"/>
    </source>
</evidence>
<dbReference type="EMBL" id="PFPO01000027">
    <property type="protein sequence ID" value="PIZ99433.1"/>
    <property type="molecule type" value="Genomic_DNA"/>
</dbReference>
<dbReference type="FunFam" id="3.30.470.20:FF:000017">
    <property type="entry name" value="Phosphoenolpyruvate synthase"/>
    <property type="match status" value="1"/>
</dbReference>
<dbReference type="NCBIfam" id="TIGR01418">
    <property type="entry name" value="PEP_synth"/>
    <property type="match status" value="1"/>
</dbReference>
<name>A0A2M7VFL8_9BACT</name>
<evidence type="ECO:0000259" key="18">
    <source>
        <dbReference type="Pfam" id="PF02896"/>
    </source>
</evidence>
<comment type="cofactor">
    <cofactor evidence="1 15">
        <name>Mg(2+)</name>
        <dbReference type="ChEBI" id="CHEBI:18420"/>
    </cofactor>
</comment>
<dbReference type="SUPFAM" id="SSF56059">
    <property type="entry name" value="Glutathione synthetase ATP-binding domain-like"/>
    <property type="match status" value="1"/>
</dbReference>
<dbReference type="InterPro" id="IPR036637">
    <property type="entry name" value="Phosphohistidine_dom_sf"/>
</dbReference>
<dbReference type="EC" id="2.7.9.2" evidence="5 15"/>
<proteinExistence type="inferred from homology"/>
<dbReference type="Pfam" id="PF01326">
    <property type="entry name" value="PPDK_N"/>
    <property type="match status" value="1"/>
</dbReference>
<accession>A0A2M7VFL8</accession>
<keyword evidence="11 15" id="KW-0067">ATP-binding</keyword>
<dbReference type="PROSITE" id="PS00742">
    <property type="entry name" value="PEP_ENZYMES_2"/>
    <property type="match status" value="1"/>
</dbReference>
<dbReference type="PIRSF" id="PIRSF000854">
    <property type="entry name" value="PEP_synthase"/>
    <property type="match status" value="1"/>
</dbReference>
<evidence type="ECO:0000256" key="1">
    <source>
        <dbReference type="ARBA" id="ARBA00001946"/>
    </source>
</evidence>
<dbReference type="SUPFAM" id="SSF52009">
    <property type="entry name" value="Phosphohistidine domain"/>
    <property type="match status" value="1"/>
</dbReference>
<dbReference type="UniPathway" id="UPA00138"/>
<dbReference type="SUPFAM" id="SSF51621">
    <property type="entry name" value="Phosphoenolpyruvate/pyruvate domain"/>
    <property type="match status" value="1"/>
</dbReference>
<reference evidence="20" key="1">
    <citation type="submission" date="2017-09" db="EMBL/GenBank/DDBJ databases">
        <title>Depth-based differentiation of microbial function through sediment-hosted aquifers and enrichment of novel symbionts in the deep terrestrial subsurface.</title>
        <authorList>
            <person name="Probst A.J."/>
            <person name="Ladd B."/>
            <person name="Jarett J.K."/>
            <person name="Geller-Mcgrath D.E."/>
            <person name="Sieber C.M.K."/>
            <person name="Emerson J.B."/>
            <person name="Anantharaman K."/>
            <person name="Thomas B.C."/>
            <person name="Malmstrom R."/>
            <person name="Stieglmeier M."/>
            <person name="Klingl A."/>
            <person name="Woyke T."/>
            <person name="Ryan C.M."/>
            <person name="Banfield J.F."/>
        </authorList>
    </citation>
    <scope>NUCLEOTIDE SEQUENCE [LARGE SCALE GENOMIC DNA]</scope>
</reference>
<dbReference type="InterPro" id="IPR008279">
    <property type="entry name" value="PEP-util_enz_mobile_dom"/>
</dbReference>
<dbReference type="InterPro" id="IPR006319">
    <property type="entry name" value="PEP_synth"/>
</dbReference>
<dbReference type="InterPro" id="IPR023151">
    <property type="entry name" value="PEP_util_CS"/>
</dbReference>
<dbReference type="Pfam" id="PF02896">
    <property type="entry name" value="PEP-utilizers_C"/>
    <property type="match status" value="1"/>
</dbReference>
<feature type="domain" description="Pyruvate phosphate dikinase AMP/ATP-binding" evidence="17">
    <location>
        <begin position="24"/>
        <end position="359"/>
    </location>
</feature>
<evidence type="ECO:0000313" key="19">
    <source>
        <dbReference type="EMBL" id="PIZ99433.1"/>
    </source>
</evidence>
<dbReference type="NCBIfam" id="NF005057">
    <property type="entry name" value="PRK06464.1"/>
    <property type="match status" value="1"/>
</dbReference>
<feature type="domain" description="PEP-utilising enzyme C-terminal" evidence="18">
    <location>
        <begin position="482"/>
        <end position="799"/>
    </location>
</feature>
<dbReference type="InterPro" id="IPR000121">
    <property type="entry name" value="PEP_util_C"/>
</dbReference>
<feature type="domain" description="PEP-utilising enzyme mobile" evidence="16">
    <location>
        <begin position="396"/>
        <end position="467"/>
    </location>
</feature>
<evidence type="ECO:0000256" key="4">
    <source>
        <dbReference type="ARBA" id="ARBA00007837"/>
    </source>
</evidence>
<dbReference type="GO" id="GO:0005524">
    <property type="term" value="F:ATP binding"/>
    <property type="evidence" value="ECO:0007669"/>
    <property type="project" value="UniProtKB-KW"/>
</dbReference>
<dbReference type="InterPro" id="IPR002192">
    <property type="entry name" value="PPDK_AMP/ATP-bd"/>
</dbReference>
<evidence type="ECO:0000256" key="15">
    <source>
        <dbReference type="PIRNR" id="PIRNR000854"/>
    </source>
</evidence>
<dbReference type="Gene3D" id="3.50.30.10">
    <property type="entry name" value="Phosphohistidine domain"/>
    <property type="match status" value="1"/>
</dbReference>
<comment type="caution">
    <text evidence="19">The sequence shown here is derived from an EMBL/GenBank/DDBJ whole genome shotgun (WGS) entry which is preliminary data.</text>
</comment>
<keyword evidence="19" id="KW-0670">Pyruvate</keyword>
<evidence type="ECO:0000256" key="3">
    <source>
        <dbReference type="ARBA" id="ARBA00004742"/>
    </source>
</evidence>
<dbReference type="PANTHER" id="PTHR43030">
    <property type="entry name" value="PHOSPHOENOLPYRUVATE SYNTHASE"/>
    <property type="match status" value="1"/>
</dbReference>
<keyword evidence="10 15" id="KW-0418">Kinase</keyword>
<evidence type="ECO:0000259" key="16">
    <source>
        <dbReference type="Pfam" id="PF00391"/>
    </source>
</evidence>
<comment type="similarity">
    <text evidence="4 15">Belongs to the PEP-utilizing enzyme family.</text>
</comment>
<evidence type="ECO:0000313" key="20">
    <source>
        <dbReference type="Proteomes" id="UP000230405"/>
    </source>
</evidence>
<evidence type="ECO:0000256" key="8">
    <source>
        <dbReference type="ARBA" id="ARBA00022723"/>
    </source>
</evidence>
<dbReference type="Gene3D" id="3.20.20.60">
    <property type="entry name" value="Phosphoenolpyruvate-binding domains"/>
    <property type="match status" value="1"/>
</dbReference>
<dbReference type="Gene3D" id="3.30.470.20">
    <property type="entry name" value="ATP-grasp fold, B domain"/>
    <property type="match status" value="1"/>
</dbReference>
<dbReference type="AlphaFoldDB" id="A0A2M7VFL8"/>
<dbReference type="Gene3D" id="3.30.1490.20">
    <property type="entry name" value="ATP-grasp fold, A domain"/>
    <property type="match status" value="1"/>
</dbReference>
<evidence type="ECO:0000256" key="12">
    <source>
        <dbReference type="ARBA" id="ARBA00022842"/>
    </source>
</evidence>
<dbReference type="Pfam" id="PF00391">
    <property type="entry name" value="PEP-utilizers"/>
    <property type="match status" value="1"/>
</dbReference>
<keyword evidence="9 15" id="KW-0547">Nucleotide-binding</keyword>
<dbReference type="PROSITE" id="PS00370">
    <property type="entry name" value="PEP_ENZYMES_PHOS_SITE"/>
    <property type="match status" value="1"/>
</dbReference>
<dbReference type="InterPro" id="IPR018274">
    <property type="entry name" value="PEP_util_AS"/>
</dbReference>
<dbReference type="FunFam" id="3.30.1490.20:FF:000010">
    <property type="entry name" value="Phosphoenolpyruvate synthase"/>
    <property type="match status" value="1"/>
</dbReference>
<dbReference type="GO" id="GO:0006094">
    <property type="term" value="P:gluconeogenesis"/>
    <property type="evidence" value="ECO:0007669"/>
    <property type="project" value="UniProtKB-UniPathway"/>
</dbReference>
<keyword evidence="7 15" id="KW-0808">Transferase</keyword>
<evidence type="ECO:0000256" key="7">
    <source>
        <dbReference type="ARBA" id="ARBA00022679"/>
    </source>
</evidence>
<dbReference type="PANTHER" id="PTHR43030:SF1">
    <property type="entry name" value="PHOSPHOENOLPYRUVATE SYNTHASE"/>
    <property type="match status" value="1"/>
</dbReference>
<evidence type="ECO:0000256" key="13">
    <source>
        <dbReference type="ARBA" id="ARBA00033470"/>
    </source>
</evidence>
<keyword evidence="8 15" id="KW-0479">Metal-binding</keyword>
<evidence type="ECO:0000256" key="5">
    <source>
        <dbReference type="ARBA" id="ARBA00011996"/>
    </source>
</evidence>
<dbReference type="InterPro" id="IPR040442">
    <property type="entry name" value="Pyrv_kinase-like_dom_sf"/>
</dbReference>
<evidence type="ECO:0000256" key="10">
    <source>
        <dbReference type="ARBA" id="ARBA00022777"/>
    </source>
</evidence>
<dbReference type="InterPro" id="IPR015813">
    <property type="entry name" value="Pyrv/PenolPyrv_kinase-like_dom"/>
</dbReference>
<evidence type="ECO:0000256" key="9">
    <source>
        <dbReference type="ARBA" id="ARBA00022741"/>
    </source>
</evidence>
<organism evidence="19 20">
    <name type="scientific">Candidatus Komeilibacteria bacterium CG_4_10_14_0_2_um_filter_37_10</name>
    <dbReference type="NCBI Taxonomy" id="1974470"/>
    <lineage>
        <taxon>Bacteria</taxon>
        <taxon>Candidatus Komeiliibacteriota</taxon>
    </lineage>
</organism>
<comment type="catalytic activity">
    <reaction evidence="14 15">
        <text>pyruvate + ATP + H2O = phosphoenolpyruvate + AMP + phosphate + 2 H(+)</text>
        <dbReference type="Rhea" id="RHEA:11364"/>
        <dbReference type="ChEBI" id="CHEBI:15361"/>
        <dbReference type="ChEBI" id="CHEBI:15377"/>
        <dbReference type="ChEBI" id="CHEBI:15378"/>
        <dbReference type="ChEBI" id="CHEBI:30616"/>
        <dbReference type="ChEBI" id="CHEBI:43474"/>
        <dbReference type="ChEBI" id="CHEBI:58702"/>
        <dbReference type="ChEBI" id="CHEBI:456215"/>
        <dbReference type="EC" id="2.7.9.2"/>
    </reaction>
</comment>
<dbReference type="GO" id="GO:0008986">
    <property type="term" value="F:pyruvate, water dikinase activity"/>
    <property type="evidence" value="ECO:0007669"/>
    <property type="project" value="UniProtKB-EC"/>
</dbReference>
<dbReference type="Proteomes" id="UP000230405">
    <property type="component" value="Unassembled WGS sequence"/>
</dbReference>
<gene>
    <name evidence="19" type="ORF">COX77_01445</name>
</gene>
<evidence type="ECO:0000256" key="14">
    <source>
        <dbReference type="ARBA" id="ARBA00047700"/>
    </source>
</evidence>
<evidence type="ECO:0000256" key="6">
    <source>
        <dbReference type="ARBA" id="ARBA00021623"/>
    </source>
</evidence>